<keyword evidence="1" id="KW-0732">Signal</keyword>
<evidence type="ECO:0000256" key="1">
    <source>
        <dbReference type="SAM" id="SignalP"/>
    </source>
</evidence>
<dbReference type="Proteomes" id="UP000068382">
    <property type="component" value="Unassembled WGS sequence"/>
</dbReference>
<feature type="signal peptide" evidence="1">
    <location>
        <begin position="1"/>
        <end position="21"/>
    </location>
</feature>
<dbReference type="EMBL" id="LPUY01000050">
    <property type="protein sequence ID" value="KUP93518.1"/>
    <property type="molecule type" value="Genomic_DNA"/>
</dbReference>
<evidence type="ECO:0000313" key="3">
    <source>
        <dbReference type="Proteomes" id="UP000068382"/>
    </source>
</evidence>
<dbReference type="AlphaFoldDB" id="A0A132BYP0"/>
<proteinExistence type="predicted"/>
<reference evidence="2 3" key="1">
    <citation type="submission" date="2015-12" db="EMBL/GenBank/DDBJ databases">
        <title>Genome sequence of the marine Rhodobacteraceae strain O3.65, Candidatus Tritonibacter horizontis.</title>
        <authorList>
            <person name="Poehlein A."/>
            <person name="Giebel H.A."/>
            <person name="Voget S."/>
            <person name="Brinkhoff T."/>
        </authorList>
    </citation>
    <scope>NUCLEOTIDE SEQUENCE [LARGE SCALE GENOMIC DNA]</scope>
    <source>
        <strain evidence="2 3">O3.65</strain>
    </source>
</reference>
<gene>
    <name evidence="2" type="ORF">TRIHO_16140</name>
</gene>
<evidence type="ECO:0000313" key="2">
    <source>
        <dbReference type="EMBL" id="KUP93518.1"/>
    </source>
</evidence>
<feature type="chain" id="PRO_5007288638" evidence="1">
    <location>
        <begin position="22"/>
        <end position="43"/>
    </location>
</feature>
<organism evidence="2 3">
    <name type="scientific">Tritonibacter horizontis</name>
    <dbReference type="NCBI Taxonomy" id="1768241"/>
    <lineage>
        <taxon>Bacteria</taxon>
        <taxon>Pseudomonadati</taxon>
        <taxon>Pseudomonadota</taxon>
        <taxon>Alphaproteobacteria</taxon>
        <taxon>Rhodobacterales</taxon>
        <taxon>Paracoccaceae</taxon>
        <taxon>Tritonibacter</taxon>
    </lineage>
</organism>
<protein>
    <submittedName>
        <fullName evidence="2">Uncharacterized protein</fullName>
    </submittedName>
</protein>
<keyword evidence="3" id="KW-1185">Reference proteome</keyword>
<sequence>MMGKLLGLSVLMLLLLPVASAVTGEDDSFSQLEPPAQIVVAAL</sequence>
<accession>A0A132BYP0</accession>
<dbReference type="RefSeq" id="WP_269745353.1">
    <property type="nucleotide sequence ID" value="NZ_LPUY01000050.1"/>
</dbReference>
<comment type="caution">
    <text evidence="2">The sequence shown here is derived from an EMBL/GenBank/DDBJ whole genome shotgun (WGS) entry which is preliminary data.</text>
</comment>
<name>A0A132BYP0_9RHOB</name>